<keyword evidence="4" id="KW-1185">Reference proteome</keyword>
<dbReference type="SMART" id="SM00065">
    <property type="entry name" value="GAF"/>
    <property type="match status" value="1"/>
</dbReference>
<dbReference type="RefSeq" id="WP_253645701.1">
    <property type="nucleotide sequence ID" value="NZ_BAAAMO010000002.1"/>
</dbReference>
<dbReference type="InterPro" id="IPR003018">
    <property type="entry name" value="GAF"/>
</dbReference>
<dbReference type="Gene3D" id="3.30.450.40">
    <property type="match status" value="1"/>
</dbReference>
<sequence>MTDPDSHGPPRRRDVLFSGIRELCETATRLTGVDGAAIAVFGSAGDNRELIYATDATAAHLDDLQFTLGEGPCIGAFATQSSVLVGSLDTDEATTHWPVFRSEVLLMGVGAVFAVPVTVDDFAVGVLELYRRRPGDLTRDEAQSAQVSARLAAATIRRNADDVARSPRDVEHIVVDEPGGPFARDDVHVATGIIAVQLDIGTEEALDRLRAVAFSQGRPIGSVAGEIVARTATFTDIASRDIEGRDIESRDDQ</sequence>
<protein>
    <submittedName>
        <fullName evidence="3">GAF and ANTAR domain-containing protein</fullName>
    </submittedName>
</protein>
<dbReference type="InterPro" id="IPR005561">
    <property type="entry name" value="ANTAR"/>
</dbReference>
<reference evidence="4" key="1">
    <citation type="journal article" date="2019" name="Int. J. Syst. Evol. Microbiol.">
        <title>The Global Catalogue of Microorganisms (GCM) 10K type strain sequencing project: providing services to taxonomists for standard genome sequencing and annotation.</title>
        <authorList>
            <consortium name="The Broad Institute Genomics Platform"/>
            <consortium name="The Broad Institute Genome Sequencing Center for Infectious Disease"/>
            <person name="Wu L."/>
            <person name="Ma J."/>
        </authorList>
    </citation>
    <scope>NUCLEOTIDE SEQUENCE [LARGE SCALE GENOMIC DNA]</scope>
    <source>
        <strain evidence="4">CCUG 50873</strain>
    </source>
</reference>
<evidence type="ECO:0000259" key="1">
    <source>
        <dbReference type="SMART" id="SM00065"/>
    </source>
</evidence>
<organism evidence="3 4">
    <name type="scientific">Williamsia deligens</name>
    <dbReference type="NCBI Taxonomy" id="321325"/>
    <lineage>
        <taxon>Bacteria</taxon>
        <taxon>Bacillati</taxon>
        <taxon>Actinomycetota</taxon>
        <taxon>Actinomycetes</taxon>
        <taxon>Mycobacteriales</taxon>
        <taxon>Nocardiaceae</taxon>
        <taxon>Williamsia</taxon>
    </lineage>
</organism>
<dbReference type="Proteomes" id="UP001597068">
    <property type="component" value="Unassembled WGS sequence"/>
</dbReference>
<evidence type="ECO:0000313" key="4">
    <source>
        <dbReference type="Proteomes" id="UP001597068"/>
    </source>
</evidence>
<comment type="caution">
    <text evidence="3">The sequence shown here is derived from an EMBL/GenBank/DDBJ whole genome shotgun (WGS) entry which is preliminary data.</text>
</comment>
<evidence type="ECO:0000313" key="3">
    <source>
        <dbReference type="EMBL" id="MFD0926422.1"/>
    </source>
</evidence>
<gene>
    <name evidence="3" type="ORF">ACFQ04_11830</name>
</gene>
<dbReference type="InterPro" id="IPR029016">
    <property type="entry name" value="GAF-like_dom_sf"/>
</dbReference>
<accession>A0ABW3G8N2</accession>
<proteinExistence type="predicted"/>
<name>A0ABW3G8N2_9NOCA</name>
<dbReference type="SUPFAM" id="SSF55781">
    <property type="entry name" value="GAF domain-like"/>
    <property type="match status" value="1"/>
</dbReference>
<feature type="domain" description="ANTAR" evidence="2">
    <location>
        <begin position="143"/>
        <end position="228"/>
    </location>
</feature>
<dbReference type="EMBL" id="JBHTIL010000001">
    <property type="protein sequence ID" value="MFD0926422.1"/>
    <property type="molecule type" value="Genomic_DNA"/>
</dbReference>
<dbReference type="Pfam" id="PF13185">
    <property type="entry name" value="GAF_2"/>
    <property type="match status" value="1"/>
</dbReference>
<feature type="domain" description="GAF" evidence="1">
    <location>
        <begin position="11"/>
        <end position="166"/>
    </location>
</feature>
<evidence type="ECO:0000259" key="2">
    <source>
        <dbReference type="SMART" id="SM01012"/>
    </source>
</evidence>
<dbReference type="SMART" id="SM01012">
    <property type="entry name" value="ANTAR"/>
    <property type="match status" value="1"/>
</dbReference>